<gene>
    <name evidence="1" type="primary">anmK_2</name>
    <name evidence="1" type="ORF">SDC9_15799</name>
</gene>
<dbReference type="SUPFAM" id="SSF53067">
    <property type="entry name" value="Actin-like ATPase domain"/>
    <property type="match status" value="1"/>
</dbReference>
<evidence type="ECO:0000313" key="1">
    <source>
        <dbReference type="EMBL" id="MPL70048.1"/>
    </source>
</evidence>
<dbReference type="InterPro" id="IPR005338">
    <property type="entry name" value="Anhydro_N_Ac-Mur_kinase"/>
</dbReference>
<dbReference type="Pfam" id="PF03702">
    <property type="entry name" value="AnmK"/>
    <property type="match status" value="1"/>
</dbReference>
<dbReference type="EC" id="2.7.1.170" evidence="1"/>
<keyword evidence="1" id="KW-0418">Kinase</keyword>
<dbReference type="Gene3D" id="3.30.420.40">
    <property type="match status" value="2"/>
</dbReference>
<comment type="caution">
    <text evidence="1">The sequence shown here is derived from an EMBL/GenBank/DDBJ whole genome shotgun (WGS) entry which is preliminary data.</text>
</comment>
<dbReference type="GO" id="GO:0006040">
    <property type="term" value="P:amino sugar metabolic process"/>
    <property type="evidence" value="ECO:0007669"/>
    <property type="project" value="InterPro"/>
</dbReference>
<dbReference type="GO" id="GO:0009254">
    <property type="term" value="P:peptidoglycan turnover"/>
    <property type="evidence" value="ECO:0007669"/>
    <property type="project" value="InterPro"/>
</dbReference>
<dbReference type="NCBIfam" id="NF007144">
    <property type="entry name" value="PRK09585.2-3"/>
    <property type="match status" value="1"/>
</dbReference>
<organism evidence="1">
    <name type="scientific">bioreactor metagenome</name>
    <dbReference type="NCBI Taxonomy" id="1076179"/>
    <lineage>
        <taxon>unclassified sequences</taxon>
        <taxon>metagenomes</taxon>
        <taxon>ecological metagenomes</taxon>
    </lineage>
</organism>
<dbReference type="EMBL" id="VSSQ01000050">
    <property type="protein sequence ID" value="MPL70048.1"/>
    <property type="molecule type" value="Genomic_DNA"/>
</dbReference>
<dbReference type="GO" id="GO:0016301">
    <property type="term" value="F:kinase activity"/>
    <property type="evidence" value="ECO:0007669"/>
    <property type="project" value="UniProtKB-KW"/>
</dbReference>
<dbReference type="PANTHER" id="PTHR30605:SF0">
    <property type="entry name" value="ANHYDRO-N-ACETYLMURAMIC ACID KINASE"/>
    <property type="match status" value="1"/>
</dbReference>
<dbReference type="InterPro" id="IPR043129">
    <property type="entry name" value="ATPase_NBD"/>
</dbReference>
<keyword evidence="1" id="KW-0808">Transferase</keyword>
<name>A0A644TSS8_9ZZZZ</name>
<dbReference type="AlphaFoldDB" id="A0A644TSS8"/>
<sequence>MLYKVIGLMSGTSLDGLDIAYCLFSFENNKWEYSIEKATTVEYSSQIKDMLLQAENTSSEEFAKIDKEFGHFLGKETKKFIDNNKLEVNFISSHGQTIFHQPQINLTTQIGDINAIYSHTNIKTIGDFRRLDLALGGQGAPLVPIGDRHLFSEYPFCLNLGGFSNISFEENTSRIAYDICPVNIVLNHLAQKEGLAYDKDGEIAKSGNVDNSLLNELNNLDFYKTKKQKSLGKEWVVEKIFPLLNNSNLSNSDLMATFVEHTAEQLALNINGDVLITGGGAFNKYLIERLKEKLNNDYKIHIPEPIIINYKEALIFAFLGVLRVREEINTLSSVTGAKKDSCGGLIAGF</sequence>
<proteinExistence type="predicted"/>
<dbReference type="GO" id="GO:0016773">
    <property type="term" value="F:phosphotransferase activity, alcohol group as acceptor"/>
    <property type="evidence" value="ECO:0007669"/>
    <property type="project" value="InterPro"/>
</dbReference>
<protein>
    <submittedName>
        <fullName evidence="1">Anhydro-N-acetylmuramic acid kinase</fullName>
        <ecNumber evidence="1">2.7.1.170</ecNumber>
    </submittedName>
</protein>
<reference evidence="1" key="1">
    <citation type="submission" date="2019-08" db="EMBL/GenBank/DDBJ databases">
        <authorList>
            <person name="Kucharzyk K."/>
            <person name="Murdoch R.W."/>
            <person name="Higgins S."/>
            <person name="Loffler F."/>
        </authorList>
    </citation>
    <scope>NUCLEOTIDE SEQUENCE</scope>
</reference>
<dbReference type="GO" id="GO:0005524">
    <property type="term" value="F:ATP binding"/>
    <property type="evidence" value="ECO:0007669"/>
    <property type="project" value="InterPro"/>
</dbReference>
<dbReference type="PANTHER" id="PTHR30605">
    <property type="entry name" value="ANHYDRO-N-ACETYLMURAMIC ACID KINASE"/>
    <property type="match status" value="1"/>
</dbReference>
<accession>A0A644TSS8</accession>